<feature type="domain" description="Tyr recombinase" evidence="5">
    <location>
        <begin position="208"/>
        <end position="395"/>
    </location>
</feature>
<dbReference type="EMBL" id="JAABNT010000003">
    <property type="protein sequence ID" value="NEK21925.1"/>
    <property type="molecule type" value="Genomic_DNA"/>
</dbReference>
<dbReference type="InterPro" id="IPR002104">
    <property type="entry name" value="Integrase_catalytic"/>
</dbReference>
<reference evidence="6 7" key="1">
    <citation type="submission" date="2020-01" db="EMBL/GenBank/DDBJ databases">
        <title>Sulfitobacter sediminilitoris sp. nov., isolated from a tidal flat.</title>
        <authorList>
            <person name="Park S."/>
            <person name="Yoon J.-H."/>
        </authorList>
    </citation>
    <scope>NUCLEOTIDE SEQUENCE [LARGE SCALE GENOMIC DNA]</scope>
    <source>
        <strain evidence="6 7">JBTF-M27</strain>
    </source>
</reference>
<dbReference type="Gene3D" id="1.10.443.10">
    <property type="entry name" value="Intergrase catalytic core"/>
    <property type="match status" value="1"/>
</dbReference>
<dbReference type="RefSeq" id="WP_164352860.1">
    <property type="nucleotide sequence ID" value="NZ_JAABNT010000003.1"/>
</dbReference>
<name>A0A6P0C9S5_9RHOB</name>
<dbReference type="GO" id="GO:0015074">
    <property type="term" value="P:DNA integration"/>
    <property type="evidence" value="ECO:0007669"/>
    <property type="project" value="UniProtKB-KW"/>
</dbReference>
<dbReference type="Proteomes" id="UP000468591">
    <property type="component" value="Unassembled WGS sequence"/>
</dbReference>
<dbReference type="InterPro" id="IPR013762">
    <property type="entry name" value="Integrase-like_cat_sf"/>
</dbReference>
<keyword evidence="3" id="KW-0238">DNA-binding</keyword>
<protein>
    <submittedName>
        <fullName evidence="6">Tyrosine-type recombinase/integrase</fullName>
    </submittedName>
</protein>
<dbReference type="Gene3D" id="3.30.160.390">
    <property type="entry name" value="Integrase, DNA-binding domain"/>
    <property type="match status" value="1"/>
</dbReference>
<dbReference type="InterPro" id="IPR038488">
    <property type="entry name" value="Integrase_DNA-bd_sf"/>
</dbReference>
<dbReference type="InterPro" id="IPR025166">
    <property type="entry name" value="Integrase_DNA_bind_dom"/>
</dbReference>
<keyword evidence="7" id="KW-1185">Reference proteome</keyword>
<dbReference type="InterPro" id="IPR050808">
    <property type="entry name" value="Phage_Integrase"/>
</dbReference>
<dbReference type="SUPFAM" id="SSF56349">
    <property type="entry name" value="DNA breaking-rejoining enzymes"/>
    <property type="match status" value="1"/>
</dbReference>
<proteinExistence type="inferred from homology"/>
<dbReference type="PROSITE" id="PS51898">
    <property type="entry name" value="TYR_RECOMBINASE"/>
    <property type="match status" value="1"/>
</dbReference>
<dbReference type="AlphaFoldDB" id="A0A6P0C9S5"/>
<evidence type="ECO:0000256" key="2">
    <source>
        <dbReference type="ARBA" id="ARBA00022908"/>
    </source>
</evidence>
<keyword evidence="2" id="KW-0229">DNA integration</keyword>
<evidence type="ECO:0000256" key="4">
    <source>
        <dbReference type="ARBA" id="ARBA00023172"/>
    </source>
</evidence>
<dbReference type="Gene3D" id="1.10.150.130">
    <property type="match status" value="1"/>
</dbReference>
<dbReference type="GO" id="GO:0003677">
    <property type="term" value="F:DNA binding"/>
    <property type="evidence" value="ECO:0007669"/>
    <property type="project" value="UniProtKB-KW"/>
</dbReference>
<dbReference type="PANTHER" id="PTHR30629:SF2">
    <property type="entry name" value="PROPHAGE INTEGRASE INTS-RELATED"/>
    <property type="match status" value="1"/>
</dbReference>
<gene>
    <name evidence="6" type="ORF">GV827_05865</name>
</gene>
<evidence type="ECO:0000259" key="5">
    <source>
        <dbReference type="PROSITE" id="PS51898"/>
    </source>
</evidence>
<sequence length="448" mass="51841">MTNITQKKVDSLKPPSKVSILRDDTLKGFGVKVTPKGRISFIVEGRIRGGRTRRITLGQHPAMTVADAKELARDKLLQMQRGEDPVEVRKAVEAREEALGKTVGAVFDSYLAARDLKPRTEQDYINAFNLYFSAWREKPIRDVTRQDAEERFVHIRDNAGLPSAAKCYRIMSAVFGFALADEVDGERLITENPWLVIKQKKYRRQVKRRTDYLEDEQIKRLIHFYHMEKDWPETRKHGVTEQGINFVMLLMCSGLRRTEGLRLAWEDVDWDKGYFVVHDTKNGTDHHIPLSKMIKWVLKRQQAHLQAIGKDGSPWVFPARRGDNHMTEPKSQLARIIRHTGIKFSFHDLRRTFATHAESNGASLDLIRRALNHRSQSITEGYIITQIDRLRPVFDAVADGYHRYYDPDWEHQRDVDAAIAQEPDEMQKQRLAEHAEQIAASNLEWLKG</sequence>
<evidence type="ECO:0000256" key="1">
    <source>
        <dbReference type="ARBA" id="ARBA00008857"/>
    </source>
</evidence>
<dbReference type="InterPro" id="IPR010998">
    <property type="entry name" value="Integrase_recombinase_N"/>
</dbReference>
<evidence type="ECO:0000313" key="7">
    <source>
        <dbReference type="Proteomes" id="UP000468591"/>
    </source>
</evidence>
<accession>A0A6P0C9S5</accession>
<keyword evidence="4" id="KW-0233">DNA recombination</keyword>
<dbReference type="Pfam" id="PF00589">
    <property type="entry name" value="Phage_integrase"/>
    <property type="match status" value="1"/>
</dbReference>
<dbReference type="Pfam" id="PF13356">
    <property type="entry name" value="Arm-DNA-bind_3"/>
    <property type="match status" value="1"/>
</dbReference>
<dbReference type="InterPro" id="IPR011010">
    <property type="entry name" value="DNA_brk_join_enz"/>
</dbReference>
<evidence type="ECO:0000313" key="6">
    <source>
        <dbReference type="EMBL" id="NEK21925.1"/>
    </source>
</evidence>
<organism evidence="6 7">
    <name type="scientific">Sulfitobacter sediminilitoris</name>
    <dbReference type="NCBI Taxonomy" id="2698830"/>
    <lineage>
        <taxon>Bacteria</taxon>
        <taxon>Pseudomonadati</taxon>
        <taxon>Pseudomonadota</taxon>
        <taxon>Alphaproteobacteria</taxon>
        <taxon>Rhodobacterales</taxon>
        <taxon>Roseobacteraceae</taxon>
        <taxon>Sulfitobacter</taxon>
    </lineage>
</organism>
<dbReference type="GO" id="GO:0006310">
    <property type="term" value="P:DNA recombination"/>
    <property type="evidence" value="ECO:0007669"/>
    <property type="project" value="UniProtKB-KW"/>
</dbReference>
<comment type="caution">
    <text evidence="6">The sequence shown here is derived from an EMBL/GenBank/DDBJ whole genome shotgun (WGS) entry which is preliminary data.</text>
</comment>
<comment type="similarity">
    <text evidence="1">Belongs to the 'phage' integrase family.</text>
</comment>
<evidence type="ECO:0000256" key="3">
    <source>
        <dbReference type="ARBA" id="ARBA00023125"/>
    </source>
</evidence>
<dbReference type="PANTHER" id="PTHR30629">
    <property type="entry name" value="PROPHAGE INTEGRASE"/>
    <property type="match status" value="1"/>
</dbReference>